<reference evidence="6" key="1">
    <citation type="submission" date="2015-09" db="EMBL/GenBank/DDBJ databases">
        <authorList>
            <consortium name="Pathogen Informatics"/>
        </authorList>
    </citation>
    <scope>NUCLEOTIDE SEQUENCE</scope>
    <source>
        <strain evidence="6">2789STDY5834896</strain>
    </source>
</reference>
<dbReference type="InterPro" id="IPR035466">
    <property type="entry name" value="GlmS/AgaS_SIS"/>
</dbReference>
<dbReference type="CDD" id="cd05008">
    <property type="entry name" value="SIS_GlmS_GlmD_1"/>
    <property type="match status" value="1"/>
</dbReference>
<keyword evidence="6" id="KW-0032">Aminotransferase</keyword>
<dbReference type="GO" id="GO:0006002">
    <property type="term" value="P:fructose 6-phosphate metabolic process"/>
    <property type="evidence" value="ECO:0007669"/>
    <property type="project" value="TreeGrafter"/>
</dbReference>
<dbReference type="Gene3D" id="3.40.50.10490">
    <property type="entry name" value="Glucose-6-phosphate isomerase like protein, domain 1"/>
    <property type="match status" value="2"/>
</dbReference>
<accession>A0A1C6IZ08</accession>
<evidence type="ECO:0000256" key="4">
    <source>
        <dbReference type="ARBA" id="ARBA00022737"/>
    </source>
</evidence>
<dbReference type="PANTHER" id="PTHR10937:SF0">
    <property type="entry name" value="GLUTAMINE--FRUCTOSE-6-PHOSPHATE TRANSAMINASE (ISOMERIZING)"/>
    <property type="match status" value="1"/>
</dbReference>
<dbReference type="EC" id="2.6.1.16" evidence="2"/>
<dbReference type="PROSITE" id="PS51464">
    <property type="entry name" value="SIS"/>
    <property type="match status" value="1"/>
</dbReference>
<proteinExistence type="predicted"/>
<evidence type="ECO:0000256" key="3">
    <source>
        <dbReference type="ARBA" id="ARBA00016090"/>
    </source>
</evidence>
<name>A0A1C6IZ08_9FIRM</name>
<dbReference type="InterPro" id="IPR001347">
    <property type="entry name" value="SIS_dom"/>
</dbReference>
<dbReference type="EMBL" id="FMHG01000001">
    <property type="protein sequence ID" value="SCJ75044.1"/>
    <property type="molecule type" value="Genomic_DNA"/>
</dbReference>
<feature type="domain" description="SIS" evidence="5">
    <location>
        <begin position="38"/>
        <end position="184"/>
    </location>
</feature>
<keyword evidence="6" id="KW-0808">Transferase</keyword>
<dbReference type="SUPFAM" id="SSF53697">
    <property type="entry name" value="SIS domain"/>
    <property type="match status" value="1"/>
</dbReference>
<dbReference type="GO" id="GO:0006047">
    <property type="term" value="P:UDP-N-acetylglucosamine metabolic process"/>
    <property type="evidence" value="ECO:0007669"/>
    <property type="project" value="TreeGrafter"/>
</dbReference>
<dbReference type="GO" id="GO:0004360">
    <property type="term" value="F:glutamine-fructose-6-phosphate transaminase (isomerizing) activity"/>
    <property type="evidence" value="ECO:0007669"/>
    <property type="project" value="UniProtKB-EC"/>
</dbReference>
<dbReference type="InterPro" id="IPR046348">
    <property type="entry name" value="SIS_dom_sf"/>
</dbReference>
<keyword evidence="4" id="KW-0677">Repeat</keyword>
<evidence type="ECO:0000256" key="1">
    <source>
        <dbReference type="ARBA" id="ARBA00001031"/>
    </source>
</evidence>
<protein>
    <recommendedName>
        <fullName evidence="3">Glutamine--fructose-6-phosphate aminotransferase [isomerizing]</fullName>
        <ecNumber evidence="2">2.6.1.16</ecNumber>
    </recommendedName>
</protein>
<dbReference type="GO" id="GO:0006487">
    <property type="term" value="P:protein N-linked glycosylation"/>
    <property type="evidence" value="ECO:0007669"/>
    <property type="project" value="TreeGrafter"/>
</dbReference>
<sequence>MDKMQFDNAMARQARLAPGFVRTIVESMGYDKLNNALPLTEIWDAQQIVITGCGDSWLAGIAARPLFESVSGVKNVQVMRNIEFNRYMDKGQLGFSPNTPLVIGISISGTVSRVVEAMERAQHYGANSLLITDDPDSPAAKAARHVLLLDMPKPGEYGPGLLSYCASVSALMCLALRIGRARGFITDGEHKKMVQAIVDYAASYAPLIEEMDQRCFELAGTWKDLRCVDFVGDYADYATAFFGSAKILETYGGYTTYDDSEDWCHINYFLRDPDTIGRVFITNSDTPSFNRVKETLVAVDQLGSPCIVVTDADKSEFADRFEVFTTPKAPYSWLSPLMQHLPYDFISGYSAELLGVENFRRDNPVYVEQGGTRIRQSKITIV</sequence>
<evidence type="ECO:0000256" key="2">
    <source>
        <dbReference type="ARBA" id="ARBA00012916"/>
    </source>
</evidence>
<dbReference type="Pfam" id="PF01380">
    <property type="entry name" value="SIS"/>
    <property type="match status" value="1"/>
</dbReference>
<comment type="catalytic activity">
    <reaction evidence="1">
        <text>D-fructose 6-phosphate + L-glutamine = D-glucosamine 6-phosphate + L-glutamate</text>
        <dbReference type="Rhea" id="RHEA:13237"/>
        <dbReference type="ChEBI" id="CHEBI:29985"/>
        <dbReference type="ChEBI" id="CHEBI:58359"/>
        <dbReference type="ChEBI" id="CHEBI:58725"/>
        <dbReference type="ChEBI" id="CHEBI:61527"/>
        <dbReference type="EC" id="2.6.1.16"/>
    </reaction>
</comment>
<organism evidence="6">
    <name type="scientific">uncultured Anaerotruncus sp</name>
    <dbReference type="NCBI Taxonomy" id="905011"/>
    <lineage>
        <taxon>Bacteria</taxon>
        <taxon>Bacillati</taxon>
        <taxon>Bacillota</taxon>
        <taxon>Clostridia</taxon>
        <taxon>Eubacteriales</taxon>
        <taxon>Oscillospiraceae</taxon>
        <taxon>Anaerotruncus</taxon>
        <taxon>environmental samples</taxon>
    </lineage>
</organism>
<evidence type="ECO:0000259" key="5">
    <source>
        <dbReference type="PROSITE" id="PS51464"/>
    </source>
</evidence>
<dbReference type="PANTHER" id="PTHR10937">
    <property type="entry name" value="GLUCOSAMINE--FRUCTOSE-6-PHOSPHATE AMINOTRANSFERASE, ISOMERIZING"/>
    <property type="match status" value="1"/>
</dbReference>
<gene>
    <name evidence="6" type="primary">glmS_2</name>
    <name evidence="6" type="ORF">SAMEA3545359_01786</name>
</gene>
<dbReference type="GO" id="GO:0097367">
    <property type="term" value="F:carbohydrate derivative binding"/>
    <property type="evidence" value="ECO:0007669"/>
    <property type="project" value="InterPro"/>
</dbReference>
<evidence type="ECO:0000313" key="6">
    <source>
        <dbReference type="EMBL" id="SCJ75044.1"/>
    </source>
</evidence>
<dbReference type="AlphaFoldDB" id="A0A1C6IZ08"/>